<reference evidence="2 3" key="1">
    <citation type="journal article" date="2024" name="G3 (Bethesda)">
        <title>Genome assembly of Hibiscus sabdariffa L. provides insights into metabolisms of medicinal natural products.</title>
        <authorList>
            <person name="Kim T."/>
        </authorList>
    </citation>
    <scope>NUCLEOTIDE SEQUENCE [LARGE SCALE GENOMIC DNA]</scope>
    <source>
        <strain evidence="2">TK-2024</strain>
        <tissue evidence="2">Old leaves</tissue>
    </source>
</reference>
<comment type="caution">
    <text evidence="2">The sequence shown here is derived from an EMBL/GenBank/DDBJ whole genome shotgun (WGS) entry which is preliminary data.</text>
</comment>
<feature type="region of interest" description="Disordered" evidence="1">
    <location>
        <begin position="1"/>
        <end position="20"/>
    </location>
</feature>
<keyword evidence="3" id="KW-1185">Reference proteome</keyword>
<proteinExistence type="predicted"/>
<dbReference type="Proteomes" id="UP001472677">
    <property type="component" value="Unassembled WGS sequence"/>
</dbReference>
<accession>A0ABR2CDD5</accession>
<organism evidence="2 3">
    <name type="scientific">Hibiscus sabdariffa</name>
    <name type="common">roselle</name>
    <dbReference type="NCBI Taxonomy" id="183260"/>
    <lineage>
        <taxon>Eukaryota</taxon>
        <taxon>Viridiplantae</taxon>
        <taxon>Streptophyta</taxon>
        <taxon>Embryophyta</taxon>
        <taxon>Tracheophyta</taxon>
        <taxon>Spermatophyta</taxon>
        <taxon>Magnoliopsida</taxon>
        <taxon>eudicotyledons</taxon>
        <taxon>Gunneridae</taxon>
        <taxon>Pentapetalae</taxon>
        <taxon>rosids</taxon>
        <taxon>malvids</taxon>
        <taxon>Malvales</taxon>
        <taxon>Malvaceae</taxon>
        <taxon>Malvoideae</taxon>
        <taxon>Hibiscus</taxon>
    </lineage>
</organism>
<dbReference type="EMBL" id="JBBPBM010000055">
    <property type="protein sequence ID" value="KAK8517520.1"/>
    <property type="molecule type" value="Genomic_DNA"/>
</dbReference>
<sequence length="88" mass="9750">MHKASPKSSGIERSDASRQVPEASYLSECLDASWIKSKSLVAIRDRLSNMPEGRVSRGSLHIRLYKEALRGRASPVNNFGEMTDGFVI</sequence>
<name>A0ABR2CDD5_9ROSI</name>
<gene>
    <name evidence="2" type="ORF">V6N12_016370</name>
</gene>
<evidence type="ECO:0000256" key="1">
    <source>
        <dbReference type="SAM" id="MobiDB-lite"/>
    </source>
</evidence>
<protein>
    <submittedName>
        <fullName evidence="2">Uncharacterized protein</fullName>
    </submittedName>
</protein>
<evidence type="ECO:0000313" key="2">
    <source>
        <dbReference type="EMBL" id="KAK8517520.1"/>
    </source>
</evidence>
<evidence type="ECO:0000313" key="3">
    <source>
        <dbReference type="Proteomes" id="UP001472677"/>
    </source>
</evidence>